<protein>
    <recommendedName>
        <fullName evidence="1">Fungal-type protein kinase domain-containing protein</fullName>
    </recommendedName>
</protein>
<name>A0A0D0AWK8_9AGAM</name>
<evidence type="ECO:0000313" key="3">
    <source>
        <dbReference type="Proteomes" id="UP000054485"/>
    </source>
</evidence>
<dbReference type="STRING" id="930992.A0A0D0AWK8"/>
<dbReference type="InterPro" id="IPR011009">
    <property type="entry name" value="Kinase-like_dom_sf"/>
</dbReference>
<proteinExistence type="predicted"/>
<dbReference type="AlphaFoldDB" id="A0A0D0AWK8"/>
<evidence type="ECO:0000313" key="2">
    <source>
        <dbReference type="EMBL" id="KIK38772.1"/>
    </source>
</evidence>
<evidence type="ECO:0000259" key="1">
    <source>
        <dbReference type="Pfam" id="PF17667"/>
    </source>
</evidence>
<organism evidence="2 3">
    <name type="scientific">Suillus luteus UH-Slu-Lm8-n1</name>
    <dbReference type="NCBI Taxonomy" id="930992"/>
    <lineage>
        <taxon>Eukaryota</taxon>
        <taxon>Fungi</taxon>
        <taxon>Dikarya</taxon>
        <taxon>Basidiomycota</taxon>
        <taxon>Agaricomycotina</taxon>
        <taxon>Agaricomycetes</taxon>
        <taxon>Agaricomycetidae</taxon>
        <taxon>Boletales</taxon>
        <taxon>Suillineae</taxon>
        <taxon>Suillaceae</taxon>
        <taxon>Suillus</taxon>
    </lineage>
</organism>
<reference evidence="2 3" key="1">
    <citation type="submission" date="2014-04" db="EMBL/GenBank/DDBJ databases">
        <authorList>
            <consortium name="DOE Joint Genome Institute"/>
            <person name="Kuo A."/>
            <person name="Ruytinx J."/>
            <person name="Rineau F."/>
            <person name="Colpaert J."/>
            <person name="Kohler A."/>
            <person name="Nagy L.G."/>
            <person name="Floudas D."/>
            <person name="Copeland A."/>
            <person name="Barry K.W."/>
            <person name="Cichocki N."/>
            <person name="Veneault-Fourrey C."/>
            <person name="LaButti K."/>
            <person name="Lindquist E.A."/>
            <person name="Lipzen A."/>
            <person name="Lundell T."/>
            <person name="Morin E."/>
            <person name="Murat C."/>
            <person name="Sun H."/>
            <person name="Tunlid A."/>
            <person name="Henrissat B."/>
            <person name="Grigoriev I.V."/>
            <person name="Hibbett D.S."/>
            <person name="Martin F."/>
            <person name="Nordberg H.P."/>
            <person name="Cantor M.N."/>
            <person name="Hua S.X."/>
        </authorList>
    </citation>
    <scope>NUCLEOTIDE SEQUENCE [LARGE SCALE GENOMIC DNA]</scope>
    <source>
        <strain evidence="2 3">UH-Slu-Lm8-n1</strain>
    </source>
</reference>
<dbReference type="PANTHER" id="PTHR38248:SF2">
    <property type="entry name" value="FUNK1 11"/>
    <property type="match status" value="1"/>
</dbReference>
<accession>A0A0D0AWK8</accession>
<gene>
    <name evidence="2" type="ORF">CY34DRAFT_90421</name>
</gene>
<dbReference type="HOGENOM" id="CLU_066702_0_0_1"/>
<dbReference type="InterPro" id="IPR040976">
    <property type="entry name" value="Pkinase_fungal"/>
</dbReference>
<dbReference type="OrthoDB" id="5584477at2759"/>
<dbReference type="EMBL" id="KN835375">
    <property type="protein sequence ID" value="KIK38772.1"/>
    <property type="molecule type" value="Genomic_DNA"/>
</dbReference>
<keyword evidence="3" id="KW-1185">Reference proteome</keyword>
<dbReference type="SUPFAM" id="SSF56112">
    <property type="entry name" value="Protein kinase-like (PK-like)"/>
    <property type="match status" value="1"/>
</dbReference>
<dbReference type="Pfam" id="PF17667">
    <property type="entry name" value="Pkinase_fungal"/>
    <property type="match status" value="1"/>
</dbReference>
<dbReference type="PANTHER" id="PTHR38248">
    <property type="entry name" value="FUNK1 6"/>
    <property type="match status" value="1"/>
</dbReference>
<dbReference type="InParanoid" id="A0A0D0AWK8"/>
<sequence>MMRLMQGVPGVPKLVDYWLTTTSDGEVDITQNYRKKEHRSTKGTSRTHVRLVLKPCARPLHMFRTLKEFVRAIRDIVNIQRAAVEDCKILHRDCSLNNAMILDDLDLSKGFLIDWEFAVCITADNRYPIGGTGTVPFMSRMLLSQVSLLQQQVIAEAEQKKLMSAQKSKSKKAPALKTPKTSSDSIALPVSHVVQTFSDNLESLFFIFAWVCIKFCGPNGTVRQERVPNSLLNRWTSLDLALCAAFKITFFANPLDEQHLLNEFHPYFKPLIPLAKDWCAALKDNMVHPVTFDAILDVLNSHLDELCDDEELQNHCDNAQGICRRS</sequence>
<dbReference type="Proteomes" id="UP000054485">
    <property type="component" value="Unassembled WGS sequence"/>
</dbReference>
<feature type="domain" description="Fungal-type protein kinase" evidence="1">
    <location>
        <begin position="36"/>
        <end position="212"/>
    </location>
</feature>
<reference evidence="3" key="2">
    <citation type="submission" date="2015-01" db="EMBL/GenBank/DDBJ databases">
        <title>Evolutionary Origins and Diversification of the Mycorrhizal Mutualists.</title>
        <authorList>
            <consortium name="DOE Joint Genome Institute"/>
            <consortium name="Mycorrhizal Genomics Consortium"/>
            <person name="Kohler A."/>
            <person name="Kuo A."/>
            <person name="Nagy L.G."/>
            <person name="Floudas D."/>
            <person name="Copeland A."/>
            <person name="Barry K.W."/>
            <person name="Cichocki N."/>
            <person name="Veneault-Fourrey C."/>
            <person name="LaButti K."/>
            <person name="Lindquist E.A."/>
            <person name="Lipzen A."/>
            <person name="Lundell T."/>
            <person name="Morin E."/>
            <person name="Murat C."/>
            <person name="Riley R."/>
            <person name="Ohm R."/>
            <person name="Sun H."/>
            <person name="Tunlid A."/>
            <person name="Henrissat B."/>
            <person name="Grigoriev I.V."/>
            <person name="Hibbett D.S."/>
            <person name="Martin F."/>
        </authorList>
    </citation>
    <scope>NUCLEOTIDE SEQUENCE [LARGE SCALE GENOMIC DNA]</scope>
    <source>
        <strain evidence="3">UH-Slu-Lm8-n1</strain>
    </source>
</reference>